<feature type="compositionally biased region" description="Polar residues" evidence="2">
    <location>
        <begin position="414"/>
        <end position="427"/>
    </location>
</feature>
<accession>A0A9W3ALB2</accession>
<dbReference type="RefSeq" id="XP_055887920.1">
    <property type="nucleotide sequence ID" value="XM_056031945.1"/>
</dbReference>
<evidence type="ECO:0000256" key="2">
    <source>
        <dbReference type="SAM" id="MobiDB-lite"/>
    </source>
</evidence>
<protein>
    <submittedName>
        <fullName evidence="4">Uncharacterized protein LOC106069788 isoform X1</fullName>
    </submittedName>
</protein>
<feature type="region of interest" description="Disordered" evidence="2">
    <location>
        <begin position="393"/>
        <end position="442"/>
    </location>
</feature>
<gene>
    <name evidence="4" type="primary">LOC106069788</name>
</gene>
<reference evidence="4" key="1">
    <citation type="submission" date="2025-08" db="UniProtKB">
        <authorList>
            <consortium name="RefSeq"/>
        </authorList>
    </citation>
    <scope>IDENTIFICATION</scope>
</reference>
<feature type="compositionally biased region" description="Low complexity" evidence="2">
    <location>
        <begin position="428"/>
        <end position="439"/>
    </location>
</feature>
<dbReference type="Proteomes" id="UP001165740">
    <property type="component" value="Chromosome 6"/>
</dbReference>
<evidence type="ECO:0000313" key="4">
    <source>
        <dbReference type="RefSeq" id="XP_055887920.1"/>
    </source>
</evidence>
<dbReference type="OMA" id="SERAKWD"/>
<dbReference type="OrthoDB" id="6126752at2759"/>
<dbReference type="AlphaFoldDB" id="A0A9W3ALB2"/>
<feature type="region of interest" description="Disordered" evidence="2">
    <location>
        <begin position="265"/>
        <end position="287"/>
    </location>
</feature>
<evidence type="ECO:0000256" key="1">
    <source>
        <dbReference type="SAM" id="Coils"/>
    </source>
</evidence>
<sequence length="455" mass="52892">MSVNSTITISKNLDQVMAHYGIVLRNVASLWSQMSSSIGHGDMMLTKRTEEMIERMEETIASFMEKEIKAEKARQAVLDLKAILDISKKTVEAKSKHLGQEEKQKEESQTIRFKEYQRIHKLQEEKVLLEKEILPTKRKLSQVKDLLEEKNEKLRNIESFHVVLTDYCAQDMIRLKDKTDERRAEKHRWSESGLDIANEIMSFSLDLGELRSLEKQVSYLKDTLHNQKIWYDEELQTKLFYSTRSKEIKHRINYYKSLLRRLEKSGRSDDNEDDSEENQLKGRSEQILVDGSPGVQANEVVNYLSQRYDLNVMADYTMLRRLKEEIGVQGLAYLVEKIRLQGSSQFSSSPSDSSSVDWEDKRVDKALRAIAMEYREHDENKRLFRVPGLNPAIEDQREDRQPMVCSPSFSSSSNMTRDTSNTEFSGLSSPTSRKSSNNSLKRKTSLARFKKFLKM</sequence>
<keyword evidence="1" id="KW-0175">Coiled coil</keyword>
<keyword evidence="3" id="KW-1185">Reference proteome</keyword>
<feature type="coiled-coil region" evidence="1">
    <location>
        <begin position="46"/>
        <end position="73"/>
    </location>
</feature>
<name>A0A9W3ALB2_BIOGL</name>
<proteinExistence type="predicted"/>
<dbReference type="GeneID" id="106069788"/>
<evidence type="ECO:0000313" key="3">
    <source>
        <dbReference type="Proteomes" id="UP001165740"/>
    </source>
</evidence>
<organism evidence="3 4">
    <name type="scientific">Biomphalaria glabrata</name>
    <name type="common">Bloodfluke planorb</name>
    <name type="synonym">Freshwater snail</name>
    <dbReference type="NCBI Taxonomy" id="6526"/>
    <lineage>
        <taxon>Eukaryota</taxon>
        <taxon>Metazoa</taxon>
        <taxon>Spiralia</taxon>
        <taxon>Lophotrochozoa</taxon>
        <taxon>Mollusca</taxon>
        <taxon>Gastropoda</taxon>
        <taxon>Heterobranchia</taxon>
        <taxon>Euthyneura</taxon>
        <taxon>Panpulmonata</taxon>
        <taxon>Hygrophila</taxon>
        <taxon>Lymnaeoidea</taxon>
        <taxon>Planorbidae</taxon>
        <taxon>Biomphalaria</taxon>
    </lineage>
</organism>